<dbReference type="Proteomes" id="UP000518188">
    <property type="component" value="Unassembled WGS sequence"/>
</dbReference>
<feature type="compositionally biased region" description="Polar residues" evidence="1">
    <location>
        <begin position="453"/>
        <end position="462"/>
    </location>
</feature>
<keyword evidence="2" id="KW-0472">Membrane</keyword>
<comment type="caution">
    <text evidence="5">The sequence shown here is derived from an EMBL/GenBank/DDBJ whole genome shotgun (WGS) entry which is preliminary data.</text>
</comment>
<dbReference type="InterPro" id="IPR005693">
    <property type="entry name" value="Mce"/>
</dbReference>
<proteinExistence type="predicted"/>
<dbReference type="PANTHER" id="PTHR33371">
    <property type="entry name" value="INTERMEMBRANE PHOSPHOLIPID TRANSPORT SYSTEM BINDING PROTEIN MLAD-RELATED"/>
    <property type="match status" value="1"/>
</dbReference>
<protein>
    <submittedName>
        <fullName evidence="5">MCE family protein</fullName>
    </submittedName>
</protein>
<organism evidence="5 6">
    <name type="scientific">Mycolicibacterium septicum DSM 44393</name>
    <dbReference type="NCBI Taxonomy" id="1341646"/>
    <lineage>
        <taxon>Bacteria</taxon>
        <taxon>Bacillati</taxon>
        <taxon>Actinomycetota</taxon>
        <taxon>Actinomycetes</taxon>
        <taxon>Mycobacteriales</taxon>
        <taxon>Mycobacteriaceae</taxon>
        <taxon>Mycolicibacterium</taxon>
    </lineage>
</organism>
<keyword evidence="2" id="KW-1133">Transmembrane helix</keyword>
<dbReference type="Pfam" id="PF11887">
    <property type="entry name" value="Mce4_CUP1"/>
    <property type="match status" value="1"/>
</dbReference>
<evidence type="ECO:0000313" key="6">
    <source>
        <dbReference type="Proteomes" id="UP000518188"/>
    </source>
</evidence>
<evidence type="ECO:0000256" key="1">
    <source>
        <dbReference type="SAM" id="MobiDB-lite"/>
    </source>
</evidence>
<evidence type="ECO:0000259" key="4">
    <source>
        <dbReference type="Pfam" id="PF11887"/>
    </source>
</evidence>
<dbReference type="GO" id="GO:0005576">
    <property type="term" value="C:extracellular region"/>
    <property type="evidence" value="ECO:0007669"/>
    <property type="project" value="TreeGrafter"/>
</dbReference>
<feature type="transmembrane region" description="Helical" evidence="2">
    <location>
        <begin position="12"/>
        <end position="29"/>
    </location>
</feature>
<dbReference type="Pfam" id="PF02470">
    <property type="entry name" value="MlaD"/>
    <property type="match status" value="1"/>
</dbReference>
<dbReference type="NCBIfam" id="TIGR00996">
    <property type="entry name" value="Mtu_fam_mce"/>
    <property type="match status" value="1"/>
</dbReference>
<dbReference type="EMBL" id="JAAXPJ010000002">
    <property type="protein sequence ID" value="NKZ10835.1"/>
    <property type="molecule type" value="Genomic_DNA"/>
</dbReference>
<evidence type="ECO:0000313" key="5">
    <source>
        <dbReference type="EMBL" id="NKZ10835.1"/>
    </source>
</evidence>
<name>A0A7X6MLK9_9MYCO</name>
<evidence type="ECO:0000259" key="3">
    <source>
        <dbReference type="Pfam" id="PF02470"/>
    </source>
</evidence>
<dbReference type="InterPro" id="IPR024516">
    <property type="entry name" value="Mce_C"/>
</dbReference>
<dbReference type="AlphaFoldDB" id="A0A7X6MLK9"/>
<gene>
    <name evidence="5" type="ORF">HGA11_07570</name>
</gene>
<accession>A0A7X6MLK9</accession>
<dbReference type="InterPro" id="IPR052336">
    <property type="entry name" value="MlaD_Phospholipid_Transporter"/>
</dbReference>
<keyword evidence="2" id="KW-0812">Transmembrane</keyword>
<dbReference type="RefSeq" id="WP_044514931.1">
    <property type="nucleotide sequence ID" value="NZ_HG322951.1"/>
</dbReference>
<feature type="region of interest" description="Disordered" evidence="1">
    <location>
        <begin position="425"/>
        <end position="462"/>
    </location>
</feature>
<dbReference type="InterPro" id="IPR003399">
    <property type="entry name" value="Mce/MlaD"/>
</dbReference>
<feature type="domain" description="Mammalian cell entry C-terminal" evidence="4">
    <location>
        <begin position="121"/>
        <end position="289"/>
    </location>
</feature>
<dbReference type="PANTHER" id="PTHR33371:SF16">
    <property type="entry name" value="MCE-FAMILY PROTEIN MCE3F"/>
    <property type="match status" value="1"/>
</dbReference>
<sequence length="519" mass="54160">MLTRFARIQLAIFATLTLIALIVLGWYYLRLPALAGVGQYTLVVDLPVTGGLYASSNVTYRGATIGKVTDVSPTRTGVRATLRVADQYRIPAGVSANVHSVSAVGEQYVDLVADSDSGPFLSNGATITNVTVPAPIGPALDATDRALSALPQDKIPQLLDETSQAVGGLGPMLQRLVDATASVSRDFEAHLGDIDDVINRSAPVIDSQIDSATTIRQWSANLDTLSAQLADNDANVKSILVQAGPAANETTALLGGLRDSLPQLLANTAIVTDMLKRYNAGLEQLLVVLPQGAAIAQTVTSAFPGRGALDFNVAVNQPPPCLTGYGSASGWRSPADTSRQPLPTDIQYCKIPMDAPYAVRGARNYPCADVPGKRAATPAECRSDEPYRAAGTNPWYGDPNQMRNCPAPAARCDQPVQPGLVVPAPTVNTGLNPLPADQLPSPPGLRSDPLSPPSQGNVQCSGQQPNPCIYRPAAATAVFTPASGVVSGPNGVTYLLRQSGAADDGWKQMLSAAPAAASR</sequence>
<feature type="domain" description="Mce/MlaD" evidence="3">
    <location>
        <begin position="39"/>
        <end position="112"/>
    </location>
</feature>
<reference evidence="5 6" key="1">
    <citation type="submission" date="2020-04" db="EMBL/GenBank/DDBJ databases">
        <title>MicrobeNet Type strains.</title>
        <authorList>
            <person name="Nicholson A.C."/>
        </authorList>
    </citation>
    <scope>NUCLEOTIDE SEQUENCE [LARGE SCALE GENOMIC DNA]</scope>
    <source>
        <strain evidence="5 6">ATCC 700731</strain>
    </source>
</reference>
<evidence type="ECO:0000256" key="2">
    <source>
        <dbReference type="SAM" id="Phobius"/>
    </source>
</evidence>